<accession>A0ABT6HGT4</accession>
<evidence type="ECO:0008006" key="5">
    <source>
        <dbReference type="Google" id="ProtNLM"/>
    </source>
</evidence>
<organism evidence="3 4">
    <name type="scientific">Streptomyces chengmaiensis</name>
    <dbReference type="NCBI Taxonomy" id="3040919"/>
    <lineage>
        <taxon>Bacteria</taxon>
        <taxon>Bacillati</taxon>
        <taxon>Actinomycetota</taxon>
        <taxon>Actinomycetes</taxon>
        <taxon>Kitasatosporales</taxon>
        <taxon>Streptomycetaceae</taxon>
        <taxon>Streptomyces</taxon>
    </lineage>
</organism>
<feature type="chain" id="PRO_5046626651" description="Lipoprotein" evidence="2">
    <location>
        <begin position="33"/>
        <end position="271"/>
    </location>
</feature>
<protein>
    <recommendedName>
        <fullName evidence="5">Lipoprotein</fullName>
    </recommendedName>
</protein>
<keyword evidence="4" id="KW-1185">Reference proteome</keyword>
<feature type="region of interest" description="Disordered" evidence="1">
    <location>
        <begin position="37"/>
        <end position="80"/>
    </location>
</feature>
<feature type="region of interest" description="Disordered" evidence="1">
    <location>
        <begin position="225"/>
        <end position="271"/>
    </location>
</feature>
<sequence length="271" mass="28087">MSPSPHRTAGAALLTAAAAAVLSVALSGCGDAGGIESAGPTQPAAGPVRLWPGLPPVTSPPYDFGEGETERVPGVSVPDDDVRRIDPVAVVQAEVRSHPERYSGADGLYEETALQIAECTEKPDSCPVLEPAYYRDLTGDGKEELIVGVTMPEQQTVVRCYMPQDGALIRIMSTSDQLVSVELAERDVILRSVSAGIPGYEYRTHWSWDDRQQAMLPTRDEIVRVKPSAPTPPDATPSPGGAAGPAGFPTPETAPGAVPGASPGGGAAGTP</sequence>
<evidence type="ECO:0000313" key="3">
    <source>
        <dbReference type="EMBL" id="MDH2387453.1"/>
    </source>
</evidence>
<name>A0ABT6HGT4_9ACTN</name>
<dbReference type="PROSITE" id="PS51257">
    <property type="entry name" value="PROKAR_LIPOPROTEIN"/>
    <property type="match status" value="1"/>
</dbReference>
<feature type="signal peptide" evidence="2">
    <location>
        <begin position="1"/>
        <end position="32"/>
    </location>
</feature>
<dbReference type="RefSeq" id="WP_279925574.1">
    <property type="nucleotide sequence ID" value="NZ_JARWBG010000001.1"/>
</dbReference>
<keyword evidence="2" id="KW-0732">Signal</keyword>
<evidence type="ECO:0000256" key="1">
    <source>
        <dbReference type="SAM" id="MobiDB-lite"/>
    </source>
</evidence>
<gene>
    <name evidence="3" type="ORF">QCN29_01350</name>
</gene>
<proteinExistence type="predicted"/>
<feature type="compositionally biased region" description="Gly residues" evidence="1">
    <location>
        <begin position="262"/>
        <end position="271"/>
    </location>
</feature>
<comment type="caution">
    <text evidence="3">The sequence shown here is derived from an EMBL/GenBank/DDBJ whole genome shotgun (WGS) entry which is preliminary data.</text>
</comment>
<dbReference type="Proteomes" id="UP001223144">
    <property type="component" value="Unassembled WGS sequence"/>
</dbReference>
<reference evidence="3 4" key="1">
    <citation type="submission" date="2023-04" db="EMBL/GenBank/DDBJ databases">
        <title>Streptomyces chengmaiensis sp. nov. isolated from the stem of mangrove plant in Hainan.</title>
        <authorList>
            <person name="Huang X."/>
            <person name="Zhou S."/>
            <person name="Chu X."/>
            <person name="Xie Y."/>
            <person name="Lin Y."/>
        </authorList>
    </citation>
    <scope>NUCLEOTIDE SEQUENCE [LARGE SCALE GENOMIC DNA]</scope>
    <source>
        <strain evidence="3 4">HNM0663</strain>
    </source>
</reference>
<evidence type="ECO:0000313" key="4">
    <source>
        <dbReference type="Proteomes" id="UP001223144"/>
    </source>
</evidence>
<feature type="compositionally biased region" description="Low complexity" evidence="1">
    <location>
        <begin position="237"/>
        <end position="261"/>
    </location>
</feature>
<evidence type="ECO:0000256" key="2">
    <source>
        <dbReference type="SAM" id="SignalP"/>
    </source>
</evidence>
<dbReference type="EMBL" id="JARWBG010000001">
    <property type="protein sequence ID" value="MDH2387453.1"/>
    <property type="molecule type" value="Genomic_DNA"/>
</dbReference>